<evidence type="ECO:0008006" key="3">
    <source>
        <dbReference type="Google" id="ProtNLM"/>
    </source>
</evidence>
<evidence type="ECO:0000313" key="2">
    <source>
        <dbReference type="Proteomes" id="UP001060112"/>
    </source>
</evidence>
<protein>
    <recommendedName>
        <fullName evidence="3">Transposase</fullName>
    </recommendedName>
</protein>
<keyword evidence="2" id="KW-1185">Reference proteome</keyword>
<sequence length="152" mass="18335">MLKEKEIIRLSHQGFSQRSICKMIKTSDRKIRQTLKKLADLNLTYDDVKDMDDETFLDLFQNKRKEVKSIHRQPDCNHIHQELKRKGVTLMILWEEYVEESIVLNESYLKYTQSCNVYKQYVEKHQLAMHIEYKPGERCETDWMGIIPLKHF</sequence>
<dbReference type="RefSeq" id="WP_290140304.1">
    <property type="nucleotide sequence ID" value="NZ_CP101620.1"/>
</dbReference>
<evidence type="ECO:0000313" key="1">
    <source>
        <dbReference type="EMBL" id="UTY39300.1"/>
    </source>
</evidence>
<reference evidence="1" key="1">
    <citation type="submission" date="2022-07" db="EMBL/GenBank/DDBJ databases">
        <title>Faecal culturing of patients with breast cancer.</title>
        <authorList>
            <person name="Teng N.M.Y."/>
            <person name="Kiu R."/>
            <person name="Evans R."/>
            <person name="Baker D.J."/>
            <person name="Zenner C."/>
            <person name="Robinson S.D."/>
            <person name="Hall L.J."/>
        </authorList>
    </citation>
    <scope>NUCLEOTIDE SEQUENCE</scope>
    <source>
        <strain evidence="1">LH1062</strain>
    </source>
</reference>
<organism evidence="1 2">
    <name type="scientific">Allocoprobacillus halotolerans</name>
    <dbReference type="NCBI Taxonomy" id="2944914"/>
    <lineage>
        <taxon>Bacteria</taxon>
        <taxon>Bacillati</taxon>
        <taxon>Bacillota</taxon>
        <taxon>Erysipelotrichia</taxon>
        <taxon>Erysipelotrichales</taxon>
        <taxon>Erysipelotrichaceae</taxon>
        <taxon>Allocoprobacillus</taxon>
    </lineage>
</organism>
<dbReference type="Proteomes" id="UP001060112">
    <property type="component" value="Chromosome"/>
</dbReference>
<gene>
    <name evidence="1" type="ORF">NMU03_00225</name>
</gene>
<name>A0ABY5I5R4_9FIRM</name>
<accession>A0ABY5I5R4</accession>
<proteinExistence type="predicted"/>
<dbReference type="EMBL" id="CP101620">
    <property type="protein sequence ID" value="UTY39300.1"/>
    <property type="molecule type" value="Genomic_DNA"/>
</dbReference>